<protein>
    <submittedName>
        <fullName evidence="1">Uncharacterized protein</fullName>
    </submittedName>
</protein>
<dbReference type="HOGENOM" id="CLU_3371026_0_0_1"/>
<name>A0A067PXC4_9AGAM</name>
<gene>
    <name evidence="1" type="ORF">JAAARDRAFT_127788</name>
</gene>
<evidence type="ECO:0000313" key="2">
    <source>
        <dbReference type="Proteomes" id="UP000027265"/>
    </source>
</evidence>
<evidence type="ECO:0000313" key="1">
    <source>
        <dbReference type="EMBL" id="KDQ59379.1"/>
    </source>
</evidence>
<proteinExistence type="predicted"/>
<dbReference type="InParanoid" id="A0A067PXC4"/>
<dbReference type="Proteomes" id="UP000027265">
    <property type="component" value="Unassembled WGS sequence"/>
</dbReference>
<feature type="non-terminal residue" evidence="1">
    <location>
        <position position="1"/>
    </location>
</feature>
<dbReference type="EMBL" id="KL197716">
    <property type="protein sequence ID" value="KDQ59379.1"/>
    <property type="molecule type" value="Genomic_DNA"/>
</dbReference>
<accession>A0A067PXC4</accession>
<reference evidence="2" key="1">
    <citation type="journal article" date="2014" name="Proc. Natl. Acad. Sci. U.S.A.">
        <title>Extensive sampling of basidiomycete genomes demonstrates inadequacy of the white-rot/brown-rot paradigm for wood decay fungi.</title>
        <authorList>
            <person name="Riley R."/>
            <person name="Salamov A.A."/>
            <person name="Brown D.W."/>
            <person name="Nagy L.G."/>
            <person name="Floudas D."/>
            <person name="Held B.W."/>
            <person name="Levasseur A."/>
            <person name="Lombard V."/>
            <person name="Morin E."/>
            <person name="Otillar R."/>
            <person name="Lindquist E.A."/>
            <person name="Sun H."/>
            <person name="LaButti K.M."/>
            <person name="Schmutz J."/>
            <person name="Jabbour D."/>
            <person name="Luo H."/>
            <person name="Baker S.E."/>
            <person name="Pisabarro A.G."/>
            <person name="Walton J.D."/>
            <person name="Blanchette R.A."/>
            <person name="Henrissat B."/>
            <person name="Martin F."/>
            <person name="Cullen D."/>
            <person name="Hibbett D.S."/>
            <person name="Grigoriev I.V."/>
        </authorList>
    </citation>
    <scope>NUCLEOTIDE SEQUENCE [LARGE SCALE GENOMIC DNA]</scope>
    <source>
        <strain evidence="2">MUCL 33604</strain>
    </source>
</reference>
<dbReference type="AlphaFoldDB" id="A0A067PXC4"/>
<keyword evidence="2" id="KW-1185">Reference proteome</keyword>
<sequence>TKEHNQRFKQPLVSDESCLFLIAFFHSNIIITVGS</sequence>
<organism evidence="1 2">
    <name type="scientific">Jaapia argillacea MUCL 33604</name>
    <dbReference type="NCBI Taxonomy" id="933084"/>
    <lineage>
        <taxon>Eukaryota</taxon>
        <taxon>Fungi</taxon>
        <taxon>Dikarya</taxon>
        <taxon>Basidiomycota</taxon>
        <taxon>Agaricomycotina</taxon>
        <taxon>Agaricomycetes</taxon>
        <taxon>Agaricomycetidae</taxon>
        <taxon>Jaapiales</taxon>
        <taxon>Jaapiaceae</taxon>
        <taxon>Jaapia</taxon>
    </lineage>
</organism>